<evidence type="ECO:0000313" key="1">
    <source>
        <dbReference type="EMBL" id="VEU64866.1"/>
    </source>
</evidence>
<protein>
    <submittedName>
        <fullName evidence="1">Uncharacterized protein</fullName>
    </submittedName>
</protein>
<dbReference type="EMBL" id="LR214986">
    <property type="protein sequence ID" value="VEU64866.1"/>
    <property type="molecule type" value="Genomic_DNA"/>
</dbReference>
<accession>A0A449AIU7</accession>
<dbReference type="RefSeq" id="WP_129720703.1">
    <property type="nucleotide sequence ID" value="NZ_LR214986.1"/>
</dbReference>
<dbReference type="AlphaFoldDB" id="A0A449AIU7"/>
<reference evidence="1 2" key="1">
    <citation type="submission" date="2019-01" db="EMBL/GenBank/DDBJ databases">
        <authorList>
            <consortium name="Pathogen Informatics"/>
        </authorList>
    </citation>
    <scope>NUCLEOTIDE SEQUENCE [LARGE SCALE GENOMIC DNA]</scope>
    <source>
        <strain evidence="1 2">NCTC10142</strain>
        <plasmid evidence="2">13</plasmid>
    </source>
</reference>
<sequence>MKLVRLDNLNEMWGLKRLYGAEFIGALNVNQYYKTQNSNIISIEEGRASELLKLNSSTKLKLVVANMHLEIGRD</sequence>
<dbReference type="Proteomes" id="UP000289506">
    <property type="component" value="Plasmid 13"/>
</dbReference>
<keyword evidence="1" id="KW-0614">Plasmid</keyword>
<proteinExistence type="predicted"/>
<organism evidence="1 2">
    <name type="scientific">Mycoplasmopsis cynos</name>
    <dbReference type="NCBI Taxonomy" id="171284"/>
    <lineage>
        <taxon>Bacteria</taxon>
        <taxon>Bacillati</taxon>
        <taxon>Mycoplasmatota</taxon>
        <taxon>Mycoplasmoidales</taxon>
        <taxon>Metamycoplasmataceae</taxon>
        <taxon>Mycoplasmopsis</taxon>
    </lineage>
</organism>
<evidence type="ECO:0000313" key="2">
    <source>
        <dbReference type="Proteomes" id="UP000289506"/>
    </source>
</evidence>
<geneLocation type="plasmid" evidence="1 2">
    <name>13</name>
</geneLocation>
<gene>
    <name evidence="1" type="primary">MCYN0543</name>
    <name evidence="1" type="ORF">NCTC10142_00630</name>
</gene>
<name>A0A449AIU7_9BACT</name>